<gene>
    <name evidence="7" type="ORF">SAMN05445850_5712</name>
</gene>
<evidence type="ECO:0000256" key="5">
    <source>
        <dbReference type="SAM" id="MobiDB-lite"/>
    </source>
</evidence>
<evidence type="ECO:0000256" key="2">
    <source>
        <dbReference type="ARBA" id="ARBA00023125"/>
    </source>
</evidence>
<name>A0A1H1JU68_9BURK</name>
<evidence type="ECO:0000256" key="3">
    <source>
        <dbReference type="ARBA" id="ARBA00023163"/>
    </source>
</evidence>
<dbReference type="SUPFAM" id="SSF46689">
    <property type="entry name" value="Homeodomain-like"/>
    <property type="match status" value="1"/>
</dbReference>
<dbReference type="SUPFAM" id="SSF48498">
    <property type="entry name" value="Tetracyclin repressor-like, C-terminal domain"/>
    <property type="match status" value="1"/>
</dbReference>
<keyword evidence="1" id="KW-0805">Transcription regulation</keyword>
<dbReference type="STRING" id="157910.SAMN05445850_5712"/>
<reference evidence="8" key="1">
    <citation type="submission" date="2016-10" db="EMBL/GenBank/DDBJ databases">
        <authorList>
            <person name="Varghese N."/>
            <person name="Submissions S."/>
        </authorList>
    </citation>
    <scope>NUCLEOTIDE SEQUENCE [LARGE SCALE GENOMIC DNA]</scope>
    <source>
        <strain evidence="8">DUS833</strain>
    </source>
</reference>
<dbReference type="InterPro" id="IPR039536">
    <property type="entry name" value="TetR_C_Proteobacteria"/>
</dbReference>
<evidence type="ECO:0000313" key="7">
    <source>
        <dbReference type="EMBL" id="SDR53554.1"/>
    </source>
</evidence>
<feature type="domain" description="HTH tetR-type" evidence="6">
    <location>
        <begin position="34"/>
        <end position="94"/>
    </location>
</feature>
<dbReference type="InterPro" id="IPR050109">
    <property type="entry name" value="HTH-type_TetR-like_transc_reg"/>
</dbReference>
<keyword evidence="8" id="KW-1185">Reference proteome</keyword>
<keyword evidence="3" id="KW-0804">Transcription</keyword>
<dbReference type="Pfam" id="PF00440">
    <property type="entry name" value="TetR_N"/>
    <property type="match status" value="1"/>
</dbReference>
<dbReference type="PRINTS" id="PR00455">
    <property type="entry name" value="HTHTETR"/>
</dbReference>
<feature type="compositionally biased region" description="Basic and acidic residues" evidence="5">
    <location>
        <begin position="18"/>
        <end position="30"/>
    </location>
</feature>
<keyword evidence="2 4" id="KW-0238">DNA-binding</keyword>
<organism evidence="7 8">
    <name type="scientific">Paraburkholderia tuberum</name>
    <dbReference type="NCBI Taxonomy" id="157910"/>
    <lineage>
        <taxon>Bacteria</taxon>
        <taxon>Pseudomonadati</taxon>
        <taxon>Pseudomonadota</taxon>
        <taxon>Betaproteobacteria</taxon>
        <taxon>Burkholderiales</taxon>
        <taxon>Burkholderiaceae</taxon>
        <taxon>Paraburkholderia</taxon>
    </lineage>
</organism>
<dbReference type="AlphaFoldDB" id="A0A1H1JU68"/>
<feature type="region of interest" description="Disordered" evidence="5">
    <location>
        <begin position="1"/>
        <end position="30"/>
    </location>
</feature>
<dbReference type="InterPro" id="IPR009057">
    <property type="entry name" value="Homeodomain-like_sf"/>
</dbReference>
<protein>
    <submittedName>
        <fullName evidence="7">Transcriptional regulator, TetR family</fullName>
    </submittedName>
</protein>
<dbReference type="PANTHER" id="PTHR30055:SF146">
    <property type="entry name" value="HTH-TYPE TRANSCRIPTIONAL DUAL REGULATOR CECR"/>
    <property type="match status" value="1"/>
</dbReference>
<accession>A0A1H1JU68</accession>
<evidence type="ECO:0000313" key="8">
    <source>
        <dbReference type="Proteomes" id="UP000199365"/>
    </source>
</evidence>
<dbReference type="EMBL" id="FNKX01000002">
    <property type="protein sequence ID" value="SDR53554.1"/>
    <property type="molecule type" value="Genomic_DNA"/>
</dbReference>
<evidence type="ECO:0000256" key="4">
    <source>
        <dbReference type="PROSITE-ProRule" id="PRU00335"/>
    </source>
</evidence>
<dbReference type="GO" id="GO:0003700">
    <property type="term" value="F:DNA-binding transcription factor activity"/>
    <property type="evidence" value="ECO:0007669"/>
    <property type="project" value="TreeGrafter"/>
</dbReference>
<dbReference type="PROSITE" id="PS50977">
    <property type="entry name" value="HTH_TETR_2"/>
    <property type="match status" value="1"/>
</dbReference>
<evidence type="ECO:0000259" key="6">
    <source>
        <dbReference type="PROSITE" id="PS50977"/>
    </source>
</evidence>
<feature type="DNA-binding region" description="H-T-H motif" evidence="4">
    <location>
        <begin position="57"/>
        <end position="76"/>
    </location>
</feature>
<dbReference type="PANTHER" id="PTHR30055">
    <property type="entry name" value="HTH-TYPE TRANSCRIPTIONAL REGULATOR RUTR"/>
    <property type="match status" value="1"/>
</dbReference>
<dbReference type="GO" id="GO:0000976">
    <property type="term" value="F:transcription cis-regulatory region binding"/>
    <property type="evidence" value="ECO:0007669"/>
    <property type="project" value="TreeGrafter"/>
</dbReference>
<sequence>MYKPMSVQAPNGASRLAAADKPRTAGRPTHDDAVQLRERLLDAAKSVFIREGFGAARVEEIASLAGVSKTTVYRQFGTKEELFRSIVWRGMADLRGKISEHLEPGRDFSTNLASLIDALVEHMAIPDSMHTSRMVIGEAIRFPDVAKQFLQFVVTMLEPLTGVLEAAALSGVIAIDDPSNAARDLLTLVTGAPEVHLAVQTTRSERKRRAERIHRLLLTAWRYRAALDKVRARSMP</sequence>
<dbReference type="Pfam" id="PF14246">
    <property type="entry name" value="TetR_C_7"/>
    <property type="match status" value="1"/>
</dbReference>
<dbReference type="Gene3D" id="1.10.357.10">
    <property type="entry name" value="Tetracycline Repressor, domain 2"/>
    <property type="match status" value="1"/>
</dbReference>
<proteinExistence type="predicted"/>
<dbReference type="FunFam" id="1.10.10.60:FF:000141">
    <property type="entry name" value="TetR family transcriptional regulator"/>
    <property type="match status" value="1"/>
</dbReference>
<dbReference type="InterPro" id="IPR001647">
    <property type="entry name" value="HTH_TetR"/>
</dbReference>
<dbReference type="Proteomes" id="UP000199365">
    <property type="component" value="Unassembled WGS sequence"/>
</dbReference>
<dbReference type="InterPro" id="IPR036271">
    <property type="entry name" value="Tet_transcr_reg_TetR-rel_C_sf"/>
</dbReference>
<evidence type="ECO:0000256" key="1">
    <source>
        <dbReference type="ARBA" id="ARBA00023015"/>
    </source>
</evidence>